<name>A0ABS8GD92_9ALTE</name>
<dbReference type="Proteomes" id="UP001520878">
    <property type="component" value="Unassembled WGS sequence"/>
</dbReference>
<proteinExistence type="predicted"/>
<dbReference type="RefSeq" id="WP_229163167.1">
    <property type="nucleotide sequence ID" value="NZ_JAJEWP010000012.1"/>
</dbReference>
<keyword evidence="3" id="KW-1185">Reference proteome</keyword>
<evidence type="ECO:0000313" key="2">
    <source>
        <dbReference type="EMBL" id="MCC2618348.1"/>
    </source>
</evidence>
<gene>
    <name evidence="2" type="ORF">LJ739_18995</name>
</gene>
<comment type="caution">
    <text evidence="2">The sequence shown here is derived from an EMBL/GenBank/DDBJ whole genome shotgun (WGS) entry which is preliminary data.</text>
</comment>
<feature type="signal peptide" evidence="1">
    <location>
        <begin position="1"/>
        <end position="21"/>
    </location>
</feature>
<evidence type="ECO:0000256" key="1">
    <source>
        <dbReference type="SAM" id="SignalP"/>
    </source>
</evidence>
<keyword evidence="1" id="KW-0732">Signal</keyword>
<sequence>MKQLAYLLSVTLFFLSTQSFAGQGKAYVPYWKGQASGSGSNGTKLWISNITNHTVTVDLTFYDSDGNEVSPTFSDGFVNGNQLAPKTTVHLKIDHADKFGHGLISWSNTNANDDDAVALIAHGNRTEVSTTYRFGAYGISINNGLPF</sequence>
<organism evidence="2 3">
    <name type="scientific">Fluctibacter halophilus</name>
    <dbReference type="NCBI Taxonomy" id="226011"/>
    <lineage>
        <taxon>Bacteria</taxon>
        <taxon>Pseudomonadati</taxon>
        <taxon>Pseudomonadota</taxon>
        <taxon>Gammaproteobacteria</taxon>
        <taxon>Alteromonadales</taxon>
        <taxon>Alteromonadaceae</taxon>
        <taxon>Fluctibacter</taxon>
    </lineage>
</organism>
<reference evidence="2 3" key="1">
    <citation type="submission" date="2021-10" db="EMBL/GenBank/DDBJ databases">
        <title>Draft genome of Aestuariibacter halophilus JC2043.</title>
        <authorList>
            <person name="Emsley S.A."/>
            <person name="Pfannmuller K.M."/>
            <person name="Ushijima B."/>
            <person name="Saw J.H."/>
            <person name="Videau P."/>
        </authorList>
    </citation>
    <scope>NUCLEOTIDE SEQUENCE [LARGE SCALE GENOMIC DNA]</scope>
    <source>
        <strain evidence="2 3">JC2043</strain>
    </source>
</reference>
<feature type="chain" id="PRO_5045213299" evidence="1">
    <location>
        <begin position="22"/>
        <end position="147"/>
    </location>
</feature>
<evidence type="ECO:0000313" key="3">
    <source>
        <dbReference type="Proteomes" id="UP001520878"/>
    </source>
</evidence>
<protein>
    <submittedName>
        <fullName evidence="2">Uncharacterized protein</fullName>
    </submittedName>
</protein>
<accession>A0ABS8GD92</accession>
<dbReference type="EMBL" id="JAJEWP010000012">
    <property type="protein sequence ID" value="MCC2618348.1"/>
    <property type="molecule type" value="Genomic_DNA"/>
</dbReference>